<dbReference type="OrthoDB" id="9772924at2"/>
<dbReference type="Gene3D" id="3.40.190.10">
    <property type="entry name" value="Periplasmic binding protein-like II"/>
    <property type="match status" value="1"/>
</dbReference>
<reference evidence="8 9" key="1">
    <citation type="submission" date="2016-11" db="EMBL/GenBank/DDBJ databases">
        <authorList>
            <person name="Jaros S."/>
            <person name="Januszkiewicz K."/>
            <person name="Wedrychowicz H."/>
        </authorList>
    </citation>
    <scope>NUCLEOTIDE SEQUENCE [LARGE SCALE GENOMIC DNA]</scope>
    <source>
        <strain evidence="8 9">DSM 17459</strain>
    </source>
</reference>
<evidence type="ECO:0000256" key="1">
    <source>
        <dbReference type="ARBA" id="ARBA00004196"/>
    </source>
</evidence>
<evidence type="ECO:0000256" key="5">
    <source>
        <dbReference type="SAM" id="MobiDB-lite"/>
    </source>
</evidence>
<dbReference type="InterPro" id="IPR039424">
    <property type="entry name" value="SBP_5"/>
</dbReference>
<dbReference type="GO" id="GO:0042597">
    <property type="term" value="C:periplasmic space"/>
    <property type="evidence" value="ECO:0007669"/>
    <property type="project" value="UniProtKB-ARBA"/>
</dbReference>
<feature type="domain" description="Solute-binding protein family 5" evidence="7">
    <location>
        <begin position="95"/>
        <end position="459"/>
    </location>
</feature>
<dbReference type="SUPFAM" id="SSF53850">
    <property type="entry name" value="Periplasmic binding protein-like II"/>
    <property type="match status" value="1"/>
</dbReference>
<comment type="subcellular location">
    <subcellularLocation>
        <location evidence="1">Cell envelope</location>
    </subcellularLocation>
</comment>
<dbReference type="Gene3D" id="3.10.105.10">
    <property type="entry name" value="Dipeptide-binding Protein, Domain 3"/>
    <property type="match status" value="1"/>
</dbReference>
<evidence type="ECO:0000313" key="8">
    <source>
        <dbReference type="EMBL" id="SHE62610.1"/>
    </source>
</evidence>
<comment type="similarity">
    <text evidence="2">Belongs to the bacterial solute-binding protein 5 family.</text>
</comment>
<sequence length="540" mass="58861">MNYKGITKVLAAGLCIAMLAGCGDNKTTEPKTDTDVSRETGKEKVKDSASDEKVLRLAFPSTITSLDVMDGDGATMLKEVAGVIETLVNVDSNFELQPSLATEWERTGDKTWVFKLRDDVTFHDGTPFNAEAVKWCLDRSLKDNESLRQTTGIDTVEVIDDHTVQFAMTEATGELPEAFTNVGTAIVAKSSVNDAGEFVTAVGTGYFKQESFDVGSGTFTCVPYDGYYKDVKTNVTERKIVSIADASTRSLSAQNHEIDVATDVPFSDLETLKDADGIQVQQFNTARTYFYSYNVNKEYLKDANVRKALIYAINRDELVKDVLLGVGAVPEGIFIKDMPWANTEVDNYDYDAEKAKAMLEAAGYKDSDGDGILDKDGEKLSLNIVTGSRRPGNALIAQATQGYFESIGVEAAVEVLDGNAYNEVIENGSFDLCLNSAATGYVPSASYYLETYYHSKSSNGKNIGYSNPELDSLIEQCKAADRGEEKNELSRKAQAIAQEDAVVYTVADYGAVFVLSDAVENFSYSAAVHDFIVPNEVSLK</sequence>
<accession>A0A1M4V128</accession>
<feature type="chain" id="PRO_5039471913" evidence="6">
    <location>
        <begin position="21"/>
        <end position="540"/>
    </location>
</feature>
<dbReference type="PROSITE" id="PS51257">
    <property type="entry name" value="PROKAR_LIPOPROTEIN"/>
    <property type="match status" value="1"/>
</dbReference>
<dbReference type="GO" id="GO:0030313">
    <property type="term" value="C:cell envelope"/>
    <property type="evidence" value="ECO:0007669"/>
    <property type="project" value="UniProtKB-SubCell"/>
</dbReference>
<keyword evidence="9" id="KW-1185">Reference proteome</keyword>
<dbReference type="PANTHER" id="PTHR30290">
    <property type="entry name" value="PERIPLASMIC BINDING COMPONENT OF ABC TRANSPORTER"/>
    <property type="match status" value="1"/>
</dbReference>
<organism evidence="8 9">
    <name type="scientific">Lactonifactor longoviformis DSM 17459</name>
    <dbReference type="NCBI Taxonomy" id="1122155"/>
    <lineage>
        <taxon>Bacteria</taxon>
        <taxon>Bacillati</taxon>
        <taxon>Bacillota</taxon>
        <taxon>Clostridia</taxon>
        <taxon>Eubacteriales</taxon>
        <taxon>Clostridiaceae</taxon>
        <taxon>Lactonifactor</taxon>
    </lineage>
</organism>
<dbReference type="PIRSF" id="PIRSF002741">
    <property type="entry name" value="MppA"/>
    <property type="match status" value="1"/>
</dbReference>
<evidence type="ECO:0000256" key="6">
    <source>
        <dbReference type="SAM" id="SignalP"/>
    </source>
</evidence>
<evidence type="ECO:0000256" key="4">
    <source>
        <dbReference type="ARBA" id="ARBA00022729"/>
    </source>
</evidence>
<name>A0A1M4V128_9CLOT</name>
<dbReference type="GO" id="GO:1904680">
    <property type="term" value="F:peptide transmembrane transporter activity"/>
    <property type="evidence" value="ECO:0007669"/>
    <property type="project" value="TreeGrafter"/>
</dbReference>
<dbReference type="Pfam" id="PF00496">
    <property type="entry name" value="SBP_bac_5"/>
    <property type="match status" value="1"/>
</dbReference>
<gene>
    <name evidence="8" type="ORF">SAMN02745158_01071</name>
</gene>
<evidence type="ECO:0000259" key="7">
    <source>
        <dbReference type="Pfam" id="PF00496"/>
    </source>
</evidence>
<dbReference type="InterPro" id="IPR000914">
    <property type="entry name" value="SBP_5_dom"/>
</dbReference>
<dbReference type="RefSeq" id="WP_072849621.1">
    <property type="nucleotide sequence ID" value="NZ_FQVI01000003.1"/>
</dbReference>
<protein>
    <submittedName>
        <fullName evidence="8">Peptide/nickel transport system substrate-binding protein</fullName>
    </submittedName>
</protein>
<dbReference type="AlphaFoldDB" id="A0A1M4V128"/>
<proteinExistence type="inferred from homology"/>
<dbReference type="GO" id="GO:0043190">
    <property type="term" value="C:ATP-binding cassette (ABC) transporter complex"/>
    <property type="evidence" value="ECO:0007669"/>
    <property type="project" value="InterPro"/>
</dbReference>
<evidence type="ECO:0000256" key="3">
    <source>
        <dbReference type="ARBA" id="ARBA00022448"/>
    </source>
</evidence>
<dbReference type="GO" id="GO:0015833">
    <property type="term" value="P:peptide transport"/>
    <property type="evidence" value="ECO:0007669"/>
    <property type="project" value="TreeGrafter"/>
</dbReference>
<keyword evidence="4 6" id="KW-0732">Signal</keyword>
<keyword evidence="3" id="KW-0813">Transport</keyword>
<evidence type="ECO:0000256" key="2">
    <source>
        <dbReference type="ARBA" id="ARBA00005695"/>
    </source>
</evidence>
<dbReference type="STRING" id="1122155.SAMN02745158_01071"/>
<dbReference type="PANTHER" id="PTHR30290:SF10">
    <property type="entry name" value="PERIPLASMIC OLIGOPEPTIDE-BINDING PROTEIN-RELATED"/>
    <property type="match status" value="1"/>
</dbReference>
<dbReference type="InterPro" id="IPR030678">
    <property type="entry name" value="Peptide/Ni-bd"/>
</dbReference>
<feature type="signal peptide" evidence="6">
    <location>
        <begin position="1"/>
        <end position="20"/>
    </location>
</feature>
<dbReference type="EMBL" id="FQVI01000003">
    <property type="protein sequence ID" value="SHE62610.1"/>
    <property type="molecule type" value="Genomic_DNA"/>
</dbReference>
<evidence type="ECO:0000313" key="9">
    <source>
        <dbReference type="Proteomes" id="UP000184245"/>
    </source>
</evidence>
<dbReference type="Proteomes" id="UP000184245">
    <property type="component" value="Unassembled WGS sequence"/>
</dbReference>
<feature type="region of interest" description="Disordered" evidence="5">
    <location>
        <begin position="26"/>
        <end position="47"/>
    </location>
</feature>
<dbReference type="CDD" id="cd08490">
    <property type="entry name" value="PBP2_NikA_DppA_OppA_like_3"/>
    <property type="match status" value="1"/>
</dbReference>